<accession>A0ACC1MYL6</accession>
<reference evidence="1" key="1">
    <citation type="submission" date="2022-08" db="EMBL/GenBank/DDBJ databases">
        <title>Genome Sequence of Pycnoporus sanguineus.</title>
        <authorList>
            <person name="Buettner E."/>
        </authorList>
    </citation>
    <scope>NUCLEOTIDE SEQUENCE</scope>
    <source>
        <strain evidence="1">CG-C14</strain>
    </source>
</reference>
<name>A0ACC1MYL6_9APHY</name>
<evidence type="ECO:0000313" key="2">
    <source>
        <dbReference type="Proteomes" id="UP001144978"/>
    </source>
</evidence>
<protein>
    <submittedName>
        <fullName evidence="1">Uncharacterized protein</fullName>
    </submittedName>
</protein>
<evidence type="ECO:0000313" key="1">
    <source>
        <dbReference type="EMBL" id="KAJ2971466.1"/>
    </source>
</evidence>
<proteinExistence type="predicted"/>
<comment type="caution">
    <text evidence="1">The sequence shown here is derived from an EMBL/GenBank/DDBJ whole genome shotgun (WGS) entry which is preliminary data.</text>
</comment>
<dbReference type="EMBL" id="JANSHE010005347">
    <property type="protein sequence ID" value="KAJ2971466.1"/>
    <property type="molecule type" value="Genomic_DNA"/>
</dbReference>
<sequence>MPSSFATHHLAYIPSLPDVMQRAYEQAYGSPPTTAVLRFCKKELMQQRTLLLDDDFVNTYVHGSVVKCADGITRRLFPHILTYSADYPEKCLIACIKYLGRCPCPDCLITKDRIHLIGISQDMRTRQQKQCQDTPWLRMILKQIRGWLFGHGVAPEGKHVEALLGTTSTLPTQLELGVWKSTLTHLVRILVTLGPSTVNTFNARFANVPTFGCDTIRHFGANIAGLKKLAARDFEDLLQVRLSPRLCIFLKSD</sequence>
<organism evidence="1 2">
    <name type="scientific">Trametes sanguinea</name>
    <dbReference type="NCBI Taxonomy" id="158606"/>
    <lineage>
        <taxon>Eukaryota</taxon>
        <taxon>Fungi</taxon>
        <taxon>Dikarya</taxon>
        <taxon>Basidiomycota</taxon>
        <taxon>Agaricomycotina</taxon>
        <taxon>Agaricomycetes</taxon>
        <taxon>Polyporales</taxon>
        <taxon>Polyporaceae</taxon>
        <taxon>Trametes</taxon>
    </lineage>
</organism>
<keyword evidence="2" id="KW-1185">Reference proteome</keyword>
<gene>
    <name evidence="1" type="ORF">NUW54_g12501</name>
</gene>
<dbReference type="Proteomes" id="UP001144978">
    <property type="component" value="Unassembled WGS sequence"/>
</dbReference>